<dbReference type="EMBL" id="QEAS01000001">
    <property type="protein sequence ID" value="PWG82386.1"/>
    <property type="molecule type" value="Genomic_DNA"/>
</dbReference>
<keyword evidence="2" id="KW-1185">Reference proteome</keyword>
<dbReference type="AlphaFoldDB" id="A0A2U2PLV3"/>
<name>A0A2U2PLV3_9SPHI</name>
<sequence length="74" mass="8137">MFYRLQFKDYTSIAKECFRFRSRSVTCCSEGDENLLQIASGISGTKSCLFLIPARFYAGKPGPLGAKISKSAAC</sequence>
<evidence type="ECO:0000313" key="1">
    <source>
        <dbReference type="EMBL" id="PWG82386.1"/>
    </source>
</evidence>
<proteinExistence type="predicted"/>
<comment type="caution">
    <text evidence="1">The sequence shown here is derived from an EMBL/GenBank/DDBJ whole genome shotgun (WGS) entry which is preliminary data.</text>
</comment>
<accession>A0A2U2PLV3</accession>
<dbReference type="Proteomes" id="UP000245647">
    <property type="component" value="Unassembled WGS sequence"/>
</dbReference>
<gene>
    <name evidence="1" type="ORF">DDR33_00500</name>
</gene>
<organism evidence="1 2">
    <name type="scientific">Pararcticibacter amylolyticus</name>
    <dbReference type="NCBI Taxonomy" id="2173175"/>
    <lineage>
        <taxon>Bacteria</taxon>
        <taxon>Pseudomonadati</taxon>
        <taxon>Bacteroidota</taxon>
        <taxon>Sphingobacteriia</taxon>
        <taxon>Sphingobacteriales</taxon>
        <taxon>Sphingobacteriaceae</taxon>
        <taxon>Pararcticibacter</taxon>
    </lineage>
</organism>
<evidence type="ECO:0000313" key="2">
    <source>
        <dbReference type="Proteomes" id="UP000245647"/>
    </source>
</evidence>
<protein>
    <submittedName>
        <fullName evidence="1">Uncharacterized protein</fullName>
    </submittedName>
</protein>
<reference evidence="1 2" key="1">
    <citation type="submission" date="2018-04" db="EMBL/GenBank/DDBJ databases">
        <title>Pedobacter chongqingensis sp. nov., isolated from a rottenly hemp rope.</title>
        <authorList>
            <person name="Cai Y."/>
        </authorList>
    </citation>
    <scope>NUCLEOTIDE SEQUENCE [LARGE SCALE GENOMIC DNA]</scope>
    <source>
        <strain evidence="1 2">FJ4-8</strain>
    </source>
</reference>